<feature type="transmembrane region" description="Helical" evidence="7">
    <location>
        <begin position="291"/>
        <end position="314"/>
    </location>
</feature>
<gene>
    <name evidence="9" type="ORF">M409DRAFT_62206</name>
</gene>
<comment type="subcellular location">
    <subcellularLocation>
        <location evidence="1">Membrane</location>
        <topology evidence="1">Multi-pass membrane protein</topology>
    </subcellularLocation>
</comment>
<dbReference type="GO" id="GO:0016020">
    <property type="term" value="C:membrane"/>
    <property type="evidence" value="ECO:0007669"/>
    <property type="project" value="UniProtKB-SubCell"/>
</dbReference>
<dbReference type="InterPro" id="IPR020846">
    <property type="entry name" value="MFS_dom"/>
</dbReference>
<dbReference type="RefSeq" id="XP_033674917.1">
    <property type="nucleotide sequence ID" value="XM_033815068.1"/>
</dbReference>
<evidence type="ECO:0000256" key="4">
    <source>
        <dbReference type="ARBA" id="ARBA00022989"/>
    </source>
</evidence>
<dbReference type="InterPro" id="IPR011701">
    <property type="entry name" value="MFS"/>
</dbReference>
<dbReference type="PANTHER" id="PTHR23506">
    <property type="entry name" value="GH10249P"/>
    <property type="match status" value="1"/>
</dbReference>
<dbReference type="Gene3D" id="1.20.1250.20">
    <property type="entry name" value="MFS general substrate transporter like domains"/>
    <property type="match status" value="2"/>
</dbReference>
<dbReference type="EMBL" id="ML993579">
    <property type="protein sequence ID" value="KAF2174028.1"/>
    <property type="molecule type" value="Genomic_DNA"/>
</dbReference>
<feature type="transmembrane region" description="Helical" evidence="7">
    <location>
        <begin position="351"/>
        <end position="375"/>
    </location>
</feature>
<dbReference type="Proteomes" id="UP000799537">
    <property type="component" value="Unassembled WGS sequence"/>
</dbReference>
<feature type="domain" description="Major facilitator superfamily (MFS) profile" evidence="8">
    <location>
        <begin position="1"/>
        <end position="458"/>
    </location>
</feature>
<dbReference type="PANTHER" id="PTHR23506:SF23">
    <property type="entry name" value="GH10249P"/>
    <property type="match status" value="1"/>
</dbReference>
<feature type="transmembrane region" description="Helical" evidence="7">
    <location>
        <begin position="169"/>
        <end position="190"/>
    </location>
</feature>
<dbReference type="PROSITE" id="PS50850">
    <property type="entry name" value="MFS"/>
    <property type="match status" value="1"/>
</dbReference>
<feature type="region of interest" description="Disordered" evidence="6">
    <location>
        <begin position="200"/>
        <end position="219"/>
    </location>
</feature>
<evidence type="ECO:0000256" key="3">
    <source>
        <dbReference type="ARBA" id="ARBA00022692"/>
    </source>
</evidence>
<dbReference type="GO" id="GO:0022857">
    <property type="term" value="F:transmembrane transporter activity"/>
    <property type="evidence" value="ECO:0007669"/>
    <property type="project" value="InterPro"/>
</dbReference>
<evidence type="ECO:0000256" key="1">
    <source>
        <dbReference type="ARBA" id="ARBA00004141"/>
    </source>
</evidence>
<accession>A0A6A6D6G9</accession>
<dbReference type="SUPFAM" id="SSF103473">
    <property type="entry name" value="MFS general substrate transporter"/>
    <property type="match status" value="1"/>
</dbReference>
<dbReference type="OrthoDB" id="5086884at2759"/>
<evidence type="ECO:0000313" key="9">
    <source>
        <dbReference type="EMBL" id="KAF2174028.1"/>
    </source>
</evidence>
<proteinExistence type="predicted"/>
<evidence type="ECO:0000256" key="7">
    <source>
        <dbReference type="SAM" id="Phobius"/>
    </source>
</evidence>
<evidence type="ECO:0000256" key="2">
    <source>
        <dbReference type="ARBA" id="ARBA00022448"/>
    </source>
</evidence>
<dbReference type="InterPro" id="IPR050930">
    <property type="entry name" value="MFS_Vesicular_Transporter"/>
</dbReference>
<organism evidence="9 10">
    <name type="scientific">Zasmidium cellare ATCC 36951</name>
    <dbReference type="NCBI Taxonomy" id="1080233"/>
    <lineage>
        <taxon>Eukaryota</taxon>
        <taxon>Fungi</taxon>
        <taxon>Dikarya</taxon>
        <taxon>Ascomycota</taxon>
        <taxon>Pezizomycotina</taxon>
        <taxon>Dothideomycetes</taxon>
        <taxon>Dothideomycetidae</taxon>
        <taxon>Mycosphaerellales</taxon>
        <taxon>Mycosphaerellaceae</taxon>
        <taxon>Zasmidium</taxon>
    </lineage>
</organism>
<keyword evidence="10" id="KW-1185">Reference proteome</keyword>
<keyword evidence="3 7" id="KW-0812">Transmembrane</keyword>
<evidence type="ECO:0000256" key="5">
    <source>
        <dbReference type="ARBA" id="ARBA00023136"/>
    </source>
</evidence>
<feature type="transmembrane region" description="Helical" evidence="7">
    <location>
        <begin position="77"/>
        <end position="96"/>
    </location>
</feature>
<dbReference type="CDD" id="cd17325">
    <property type="entry name" value="MFS_MdtG_SLC18_like"/>
    <property type="match status" value="1"/>
</dbReference>
<protein>
    <recommendedName>
        <fullName evidence="8">Major facilitator superfamily (MFS) profile domain-containing protein</fullName>
    </recommendedName>
</protein>
<dbReference type="GeneID" id="54568340"/>
<name>A0A6A6D6G9_ZASCE</name>
<feature type="transmembrane region" description="Helical" evidence="7">
    <location>
        <begin position="252"/>
        <end position="279"/>
    </location>
</feature>
<feature type="transmembrane region" description="Helical" evidence="7">
    <location>
        <begin position="404"/>
        <end position="426"/>
    </location>
</feature>
<reference evidence="9" key="1">
    <citation type="journal article" date="2020" name="Stud. Mycol.">
        <title>101 Dothideomycetes genomes: a test case for predicting lifestyles and emergence of pathogens.</title>
        <authorList>
            <person name="Haridas S."/>
            <person name="Albert R."/>
            <person name="Binder M."/>
            <person name="Bloem J."/>
            <person name="Labutti K."/>
            <person name="Salamov A."/>
            <person name="Andreopoulos B."/>
            <person name="Baker S."/>
            <person name="Barry K."/>
            <person name="Bills G."/>
            <person name="Bluhm B."/>
            <person name="Cannon C."/>
            <person name="Castanera R."/>
            <person name="Culley D."/>
            <person name="Daum C."/>
            <person name="Ezra D."/>
            <person name="Gonzalez J."/>
            <person name="Henrissat B."/>
            <person name="Kuo A."/>
            <person name="Liang C."/>
            <person name="Lipzen A."/>
            <person name="Lutzoni F."/>
            <person name="Magnuson J."/>
            <person name="Mondo S."/>
            <person name="Nolan M."/>
            <person name="Ohm R."/>
            <person name="Pangilinan J."/>
            <person name="Park H.-J."/>
            <person name="Ramirez L."/>
            <person name="Alfaro M."/>
            <person name="Sun H."/>
            <person name="Tritt A."/>
            <person name="Yoshinaga Y."/>
            <person name="Zwiers L.-H."/>
            <person name="Turgeon B."/>
            <person name="Goodwin S."/>
            <person name="Spatafora J."/>
            <person name="Crous P."/>
            <person name="Grigoriev I."/>
        </authorList>
    </citation>
    <scope>NUCLEOTIDE SEQUENCE</scope>
    <source>
        <strain evidence="9">ATCC 36951</strain>
    </source>
</reference>
<evidence type="ECO:0000259" key="8">
    <source>
        <dbReference type="PROSITE" id="PS50850"/>
    </source>
</evidence>
<feature type="transmembrane region" description="Helical" evidence="7">
    <location>
        <begin position="432"/>
        <end position="459"/>
    </location>
</feature>
<dbReference type="InterPro" id="IPR036259">
    <property type="entry name" value="MFS_trans_sf"/>
</dbReference>
<keyword evidence="4 7" id="KW-1133">Transmembrane helix</keyword>
<sequence>MEPTPHKPESFRSSKAFITFTVAYAVFTDSFLYGAIVPMAPFALQRQGFEDGEVQKLITLMLAPWGWLSDRYPQRRVPFLFGLIVLLVATAVLWFAPFVLQRAILGLEISGRGLQGFASAIVWTTALAVLVDTVGQEELGEYAGYIGLALNLGNVAGPVLGGVDHEYGGVHGVFGLCMAVIGVDVVLRLIMKERQRKPFAVTMPNPSPDSGSESNKEATIELASPPTFSTSSALETSSLVRHSVSKRTRIPVIFRLLGSARFCVSLWGVFVLAVVFTVFDTVLPITVERILGWDATGAGLIFLPFSLPSLFGMLIGRRTDRRGGRWVVFASFLVACPCLIALRFVREKSAADIALLVVLLLLIGTCVTVILEPLFSEVGRRSKELQEMDARAGHDVRHGYHAQAYAHFNMAWSLGNTVGPIMAGYINDAAGWGGVTLALGILCGFSAVPLVLFCDGWLLSQWCLRRQGRQSE</sequence>
<feature type="transmembrane region" description="Helical" evidence="7">
    <location>
        <begin position="16"/>
        <end position="36"/>
    </location>
</feature>
<dbReference type="Pfam" id="PF07690">
    <property type="entry name" value="MFS_1"/>
    <property type="match status" value="1"/>
</dbReference>
<keyword evidence="5 7" id="KW-0472">Membrane</keyword>
<feature type="transmembrane region" description="Helical" evidence="7">
    <location>
        <begin position="116"/>
        <end position="135"/>
    </location>
</feature>
<feature type="transmembrane region" description="Helical" evidence="7">
    <location>
        <begin position="142"/>
        <end position="163"/>
    </location>
</feature>
<keyword evidence="2" id="KW-0813">Transport</keyword>
<evidence type="ECO:0000313" key="10">
    <source>
        <dbReference type="Proteomes" id="UP000799537"/>
    </source>
</evidence>
<evidence type="ECO:0000256" key="6">
    <source>
        <dbReference type="SAM" id="MobiDB-lite"/>
    </source>
</evidence>
<dbReference type="AlphaFoldDB" id="A0A6A6D6G9"/>
<feature type="transmembrane region" description="Helical" evidence="7">
    <location>
        <begin position="326"/>
        <end position="345"/>
    </location>
</feature>